<dbReference type="Pfam" id="PF04290">
    <property type="entry name" value="DctQ"/>
    <property type="match status" value="1"/>
</dbReference>
<feature type="transmembrane region" description="Helical" evidence="9">
    <location>
        <begin position="99"/>
        <end position="124"/>
    </location>
</feature>
<keyword evidence="5 9" id="KW-0812">Transmembrane</keyword>
<evidence type="ECO:0000256" key="4">
    <source>
        <dbReference type="ARBA" id="ARBA00022519"/>
    </source>
</evidence>
<dbReference type="GO" id="GO:0022857">
    <property type="term" value="F:transmembrane transporter activity"/>
    <property type="evidence" value="ECO:0007669"/>
    <property type="project" value="UniProtKB-UniRule"/>
</dbReference>
<evidence type="ECO:0000259" key="10">
    <source>
        <dbReference type="Pfam" id="PF04290"/>
    </source>
</evidence>
<dbReference type="RefSeq" id="WP_008044906.1">
    <property type="nucleotide sequence ID" value="NZ_CH724151.1"/>
</dbReference>
<keyword evidence="12" id="KW-1185">Reference proteome</keyword>
<evidence type="ECO:0000256" key="5">
    <source>
        <dbReference type="ARBA" id="ARBA00022692"/>
    </source>
</evidence>
<accession>A4B9M7</accession>
<evidence type="ECO:0000256" key="8">
    <source>
        <dbReference type="ARBA" id="ARBA00038436"/>
    </source>
</evidence>
<proteinExistence type="inferred from homology"/>
<dbReference type="HOGENOM" id="CLU_113750_0_0_6"/>
<feature type="transmembrane region" description="Helical" evidence="9">
    <location>
        <begin position="26"/>
        <end position="48"/>
    </location>
</feature>
<dbReference type="InterPro" id="IPR007387">
    <property type="entry name" value="TRAP_DctQ"/>
</dbReference>
<dbReference type="OrthoDB" id="26202at2"/>
<gene>
    <name evidence="11" type="ORF">MED297_20612</name>
</gene>
<evidence type="ECO:0000256" key="1">
    <source>
        <dbReference type="ARBA" id="ARBA00004429"/>
    </source>
</evidence>
<dbReference type="EMBL" id="AAOE01000001">
    <property type="protein sequence ID" value="EAR11328.1"/>
    <property type="molecule type" value="Genomic_DNA"/>
</dbReference>
<comment type="subunit">
    <text evidence="9">The complex comprises the extracytoplasmic solute receptor protein and the two transmembrane proteins.</text>
</comment>
<dbReference type="AlphaFoldDB" id="A4B9M7"/>
<protein>
    <recommendedName>
        <fullName evidence="9">TRAP transporter small permease protein</fullName>
    </recommendedName>
</protein>
<dbReference type="Proteomes" id="UP000005953">
    <property type="component" value="Unassembled WGS sequence"/>
</dbReference>
<evidence type="ECO:0000256" key="9">
    <source>
        <dbReference type="RuleBase" id="RU369079"/>
    </source>
</evidence>
<evidence type="ECO:0000313" key="11">
    <source>
        <dbReference type="EMBL" id="EAR11328.1"/>
    </source>
</evidence>
<keyword evidence="6 9" id="KW-1133">Transmembrane helix</keyword>
<comment type="subcellular location">
    <subcellularLocation>
        <location evidence="1 9">Cell inner membrane</location>
        <topology evidence="1 9">Multi-pass membrane protein</topology>
    </subcellularLocation>
</comment>
<keyword evidence="7 9" id="KW-0472">Membrane</keyword>
<evidence type="ECO:0000256" key="3">
    <source>
        <dbReference type="ARBA" id="ARBA00022475"/>
    </source>
</evidence>
<name>A4B9M7_9GAMM</name>
<feature type="transmembrane region" description="Helical" evidence="9">
    <location>
        <begin position="144"/>
        <end position="163"/>
    </location>
</feature>
<keyword evidence="3" id="KW-1003">Cell membrane</keyword>
<keyword evidence="2 9" id="KW-0813">Transport</keyword>
<comment type="similarity">
    <text evidence="8 9">Belongs to the TRAP transporter small permease family.</text>
</comment>
<evidence type="ECO:0000256" key="7">
    <source>
        <dbReference type="ARBA" id="ARBA00023136"/>
    </source>
</evidence>
<comment type="caution">
    <text evidence="11">The sequence shown here is derived from an EMBL/GenBank/DDBJ whole genome shotgun (WGS) entry which is preliminary data.</text>
</comment>
<keyword evidence="4 9" id="KW-0997">Cell inner membrane</keyword>
<dbReference type="InterPro" id="IPR055348">
    <property type="entry name" value="DctQ"/>
</dbReference>
<reference evidence="11 12" key="1">
    <citation type="submission" date="2006-02" db="EMBL/GenBank/DDBJ databases">
        <authorList>
            <person name="Pinhassi J."/>
            <person name="Pedros-Alio C."/>
            <person name="Ferriera S."/>
            <person name="Johnson J."/>
            <person name="Kravitz S."/>
            <person name="Halpern A."/>
            <person name="Remington K."/>
            <person name="Beeson K."/>
            <person name="Tran B."/>
            <person name="Rogers Y.-H."/>
            <person name="Friedman R."/>
            <person name="Venter J.C."/>
        </authorList>
    </citation>
    <scope>NUCLEOTIDE SEQUENCE [LARGE SCALE GENOMIC DNA]</scope>
    <source>
        <strain evidence="11 12">MED297</strain>
    </source>
</reference>
<comment type="function">
    <text evidence="9">Part of the tripartite ATP-independent periplasmic (TRAP) transport system.</text>
</comment>
<feature type="domain" description="Tripartite ATP-independent periplasmic transporters DctQ component" evidence="10">
    <location>
        <begin position="40"/>
        <end position="169"/>
    </location>
</feature>
<evidence type="ECO:0000256" key="6">
    <source>
        <dbReference type="ARBA" id="ARBA00022989"/>
    </source>
</evidence>
<organism evidence="11 12">
    <name type="scientific">Reinekea blandensis MED297</name>
    <dbReference type="NCBI Taxonomy" id="314283"/>
    <lineage>
        <taxon>Bacteria</taxon>
        <taxon>Pseudomonadati</taxon>
        <taxon>Pseudomonadota</taxon>
        <taxon>Gammaproteobacteria</taxon>
        <taxon>Oceanospirillales</taxon>
        <taxon>Saccharospirillaceae</taxon>
        <taxon>Reinekea</taxon>
    </lineage>
</organism>
<dbReference type="STRING" id="314283.MED297_20612"/>
<dbReference type="GO" id="GO:0005886">
    <property type="term" value="C:plasma membrane"/>
    <property type="evidence" value="ECO:0007669"/>
    <property type="project" value="UniProtKB-SubCell"/>
</dbReference>
<sequence>MSGSASVQTDSSLLSRIDQWVYKLESWLAMIAGSTILILVFLAVINVLGRWLFNVPVRGYIDWVEQLMAVFAFLGIAYCQRLGGHIRMDLFVGLMRGRLLWLSECFTTLAMLAVTMVLTYGSYLHFLRAYNNGDSSIDIGLPTWPAKLIVPIALSLLSLRLLLHLWGYVRAFVRNDETPAAIPLIEDAATVAKREAEAIESRQPETRS</sequence>
<evidence type="ECO:0000313" key="12">
    <source>
        <dbReference type="Proteomes" id="UP000005953"/>
    </source>
</evidence>
<feature type="transmembrane region" description="Helical" evidence="9">
    <location>
        <begin position="60"/>
        <end position="79"/>
    </location>
</feature>
<evidence type="ECO:0000256" key="2">
    <source>
        <dbReference type="ARBA" id="ARBA00022448"/>
    </source>
</evidence>
<dbReference type="PANTHER" id="PTHR35011">
    <property type="entry name" value="2,3-DIKETO-L-GULONATE TRAP TRANSPORTER SMALL PERMEASE PROTEIN YIAM"/>
    <property type="match status" value="1"/>
</dbReference>